<reference evidence="1 2" key="1">
    <citation type="submission" date="2019-02" db="EMBL/GenBank/DDBJ databases">
        <title>Sequencing the genomes of 1000 actinobacteria strains.</title>
        <authorList>
            <person name="Klenk H.-P."/>
        </authorList>
    </citation>
    <scope>NUCLEOTIDE SEQUENCE [LARGE SCALE GENOMIC DNA]</scope>
    <source>
        <strain evidence="1 2">DSM 45612</strain>
    </source>
</reference>
<organism evidence="1 2">
    <name type="scientific">Micromonospora kangleipakensis</name>
    <dbReference type="NCBI Taxonomy" id="1077942"/>
    <lineage>
        <taxon>Bacteria</taxon>
        <taxon>Bacillati</taxon>
        <taxon>Actinomycetota</taxon>
        <taxon>Actinomycetes</taxon>
        <taxon>Micromonosporales</taxon>
        <taxon>Micromonosporaceae</taxon>
        <taxon>Micromonospora</taxon>
    </lineage>
</organism>
<sequence>MNQVTKDAWQIIQGAPAFGRGLVRRVRSLFLPGGQSDLDVMYEGETWIVVVEYLAVPVEPYAEPDGPMPDERRGRLMMATVDGTSKTRMTAEVVADNKPVAERIALSVVRWWAHIYRLPEPSRIHVMDNEAPELG</sequence>
<dbReference type="OrthoDB" id="3385194at2"/>
<gene>
    <name evidence="1" type="ORF">EV384_6344</name>
</gene>
<accession>A0A4Q8BJK4</accession>
<evidence type="ECO:0000313" key="1">
    <source>
        <dbReference type="EMBL" id="RZU77613.1"/>
    </source>
</evidence>
<dbReference type="AlphaFoldDB" id="A0A4Q8BJK4"/>
<keyword evidence="2" id="KW-1185">Reference proteome</keyword>
<proteinExistence type="predicted"/>
<dbReference type="Proteomes" id="UP000294114">
    <property type="component" value="Unassembled WGS sequence"/>
</dbReference>
<name>A0A4Q8BJK4_9ACTN</name>
<dbReference type="EMBL" id="SHLD01000001">
    <property type="protein sequence ID" value="RZU77613.1"/>
    <property type="molecule type" value="Genomic_DNA"/>
</dbReference>
<comment type="caution">
    <text evidence="1">The sequence shown here is derived from an EMBL/GenBank/DDBJ whole genome shotgun (WGS) entry which is preliminary data.</text>
</comment>
<protein>
    <submittedName>
        <fullName evidence="1">Uncharacterized protein</fullName>
    </submittedName>
</protein>
<dbReference type="RefSeq" id="WP_130339097.1">
    <property type="nucleotide sequence ID" value="NZ_SHLD01000001.1"/>
</dbReference>
<evidence type="ECO:0000313" key="2">
    <source>
        <dbReference type="Proteomes" id="UP000294114"/>
    </source>
</evidence>